<dbReference type="AlphaFoldDB" id="A0ABD0ZAV8"/>
<dbReference type="EMBL" id="JBFDAA010000001">
    <property type="protein sequence ID" value="KAL1140902.1"/>
    <property type="molecule type" value="Genomic_DNA"/>
</dbReference>
<keyword evidence="2" id="KW-1185">Reference proteome</keyword>
<gene>
    <name evidence="1" type="ORF">AAG570_000830</name>
</gene>
<organism evidence="1 2">
    <name type="scientific">Ranatra chinensis</name>
    <dbReference type="NCBI Taxonomy" id="642074"/>
    <lineage>
        <taxon>Eukaryota</taxon>
        <taxon>Metazoa</taxon>
        <taxon>Ecdysozoa</taxon>
        <taxon>Arthropoda</taxon>
        <taxon>Hexapoda</taxon>
        <taxon>Insecta</taxon>
        <taxon>Pterygota</taxon>
        <taxon>Neoptera</taxon>
        <taxon>Paraneoptera</taxon>
        <taxon>Hemiptera</taxon>
        <taxon>Heteroptera</taxon>
        <taxon>Panheteroptera</taxon>
        <taxon>Nepomorpha</taxon>
        <taxon>Nepidae</taxon>
        <taxon>Ranatrinae</taxon>
        <taxon>Ranatra</taxon>
    </lineage>
</organism>
<proteinExistence type="predicted"/>
<dbReference type="Proteomes" id="UP001558652">
    <property type="component" value="Unassembled WGS sequence"/>
</dbReference>
<protein>
    <submittedName>
        <fullName evidence="1">Uncharacterized protein</fullName>
    </submittedName>
</protein>
<accession>A0ABD0ZAV8</accession>
<name>A0ABD0ZAV8_9HEMI</name>
<evidence type="ECO:0000313" key="2">
    <source>
        <dbReference type="Proteomes" id="UP001558652"/>
    </source>
</evidence>
<evidence type="ECO:0000313" key="1">
    <source>
        <dbReference type="EMBL" id="KAL1140902.1"/>
    </source>
</evidence>
<reference evidence="1 2" key="1">
    <citation type="submission" date="2024-07" db="EMBL/GenBank/DDBJ databases">
        <title>Chromosome-level genome assembly of the water stick insect Ranatra chinensis (Heteroptera: Nepidae).</title>
        <authorList>
            <person name="Liu X."/>
        </authorList>
    </citation>
    <scope>NUCLEOTIDE SEQUENCE [LARGE SCALE GENOMIC DNA]</scope>
    <source>
        <strain evidence="1">Cailab_2021Rc</strain>
        <tissue evidence="1">Muscle</tissue>
    </source>
</reference>
<comment type="caution">
    <text evidence="1">The sequence shown here is derived from an EMBL/GenBank/DDBJ whole genome shotgun (WGS) entry which is preliminary data.</text>
</comment>
<sequence>MSEGLQDIQSQKSGDAGDDGKRCYIDRSTASRFCEDRNILHLSAPYQCPRDTPIIINGVAVVGSVDRVSVAEVRGALDENKVKCGGLPVLWSVLPLRVLPYLPVGAVCLGGRVLCPPPRLATPRTPPQNSAQNPTFPLPFSSAVPSYAFPDEKTFPNNAPQENSPRIDSYFQSPDSQDIVGRGEYKYRGDYWWTFPRKQSILIANGRRPILPPDATFAGLKLWAQDDRPFAIKESPRKVTWKNGTEDLTLKALKSICGQVSRAPKLRVICPGGLSIIFYKLSVVTQIVCRDVYVYVVHAAGLSQIDGCIHGDKNAVNFESDGEIKSYRRLGDGPRWEAILENKGFANPPITGG</sequence>